<evidence type="ECO:0000256" key="8">
    <source>
        <dbReference type="ARBA" id="ARBA00022840"/>
    </source>
</evidence>
<organism evidence="16 17">
    <name type="scientific">Haloplasma contractile SSD-17B</name>
    <dbReference type="NCBI Taxonomy" id="1033810"/>
    <lineage>
        <taxon>Bacteria</taxon>
        <taxon>Bacillati</taxon>
        <taxon>Mycoplasmatota</taxon>
        <taxon>Mollicutes</taxon>
        <taxon>Haloplasmatales</taxon>
        <taxon>Haloplasmataceae</taxon>
        <taxon>Haloplasma</taxon>
    </lineage>
</organism>
<dbReference type="PANTHER" id="PTHR11451:SF56">
    <property type="entry name" value="THREONINE--TRNA LIGASE 1"/>
    <property type="match status" value="1"/>
</dbReference>
<keyword evidence="17" id="KW-1185">Reference proteome</keyword>
<evidence type="ECO:0000256" key="7">
    <source>
        <dbReference type="ARBA" id="ARBA00022833"/>
    </source>
</evidence>
<evidence type="ECO:0000259" key="15">
    <source>
        <dbReference type="PROSITE" id="PS51880"/>
    </source>
</evidence>
<evidence type="ECO:0000256" key="9">
    <source>
        <dbReference type="ARBA" id="ARBA00022884"/>
    </source>
</evidence>
<keyword evidence="6 13" id="KW-0547">Nucleotide-binding</keyword>
<dbReference type="InterPro" id="IPR004095">
    <property type="entry name" value="TGS"/>
</dbReference>
<dbReference type="Gene3D" id="3.10.20.30">
    <property type="match status" value="1"/>
</dbReference>
<comment type="caution">
    <text evidence="16">The sequence shown here is derived from an EMBL/GenBank/DDBJ whole genome shotgun (WGS) entry which is preliminary data.</text>
</comment>
<dbReference type="Gene3D" id="3.30.54.20">
    <property type="match status" value="1"/>
</dbReference>
<dbReference type="GO" id="GO:0006435">
    <property type="term" value="P:threonyl-tRNA aminoacylation"/>
    <property type="evidence" value="ECO:0007669"/>
    <property type="project" value="UniProtKB-UniRule"/>
</dbReference>
<keyword evidence="7 13" id="KW-0862">Zinc</keyword>
<dbReference type="eggNOG" id="COG0441">
    <property type="taxonomic scope" value="Bacteria"/>
</dbReference>
<dbReference type="SUPFAM" id="SSF55186">
    <property type="entry name" value="ThrRS/AlaRS common domain"/>
    <property type="match status" value="1"/>
</dbReference>
<dbReference type="EMBL" id="AFNU02000010">
    <property type="protein sequence ID" value="ERJ11488.1"/>
    <property type="molecule type" value="Genomic_DNA"/>
</dbReference>
<evidence type="ECO:0000256" key="4">
    <source>
        <dbReference type="ARBA" id="ARBA00022598"/>
    </source>
</evidence>
<evidence type="ECO:0000256" key="11">
    <source>
        <dbReference type="ARBA" id="ARBA00023146"/>
    </source>
</evidence>
<dbReference type="CDD" id="cd00860">
    <property type="entry name" value="ThrRS_anticodon"/>
    <property type="match status" value="1"/>
</dbReference>
<keyword evidence="4 13" id="KW-0436">Ligase</keyword>
<keyword evidence="3 13" id="KW-0820">tRNA-binding</keyword>
<dbReference type="FunFam" id="3.30.980.10:FF:000005">
    <property type="entry name" value="Threonyl-tRNA synthetase, mitochondrial"/>
    <property type="match status" value="1"/>
</dbReference>
<feature type="domain" description="TGS" evidence="15">
    <location>
        <begin position="3"/>
        <end position="64"/>
    </location>
</feature>
<dbReference type="Gene3D" id="3.30.930.10">
    <property type="entry name" value="Bira Bifunctional Protein, Domain 2"/>
    <property type="match status" value="1"/>
</dbReference>
<evidence type="ECO:0000256" key="2">
    <source>
        <dbReference type="ARBA" id="ARBA00022490"/>
    </source>
</evidence>
<dbReference type="Proteomes" id="UP000005707">
    <property type="component" value="Unassembled WGS sequence"/>
</dbReference>
<evidence type="ECO:0000256" key="13">
    <source>
        <dbReference type="HAMAP-Rule" id="MF_00184"/>
    </source>
</evidence>
<gene>
    <name evidence="13 16" type="primary">thrS</name>
    <name evidence="16" type="ORF">HLPCO_002400</name>
</gene>
<comment type="subunit">
    <text evidence="13">Homodimer.</text>
</comment>
<keyword evidence="11 13" id="KW-0030">Aminoacyl-tRNA synthetase</keyword>
<dbReference type="InterPro" id="IPR004154">
    <property type="entry name" value="Anticodon-bd"/>
</dbReference>
<dbReference type="FunFam" id="3.40.50.800:FF:000001">
    <property type="entry name" value="Threonine--tRNA ligase"/>
    <property type="match status" value="1"/>
</dbReference>
<dbReference type="InParanoid" id="U2E8J5"/>
<comment type="cofactor">
    <cofactor evidence="13">
        <name>Zn(2+)</name>
        <dbReference type="ChEBI" id="CHEBI:29105"/>
    </cofactor>
    <text evidence="13">Binds 1 zinc ion per subunit.</text>
</comment>
<dbReference type="Gene3D" id="3.30.980.10">
    <property type="entry name" value="Threonyl-trna Synthetase, Chain A, domain 2"/>
    <property type="match status" value="1"/>
</dbReference>
<dbReference type="PROSITE" id="PS50862">
    <property type="entry name" value="AA_TRNA_LIGASE_II"/>
    <property type="match status" value="1"/>
</dbReference>
<dbReference type="SMART" id="SM00863">
    <property type="entry name" value="tRNA_SAD"/>
    <property type="match status" value="1"/>
</dbReference>
<dbReference type="GO" id="GO:0046872">
    <property type="term" value="F:metal ion binding"/>
    <property type="evidence" value="ECO:0007669"/>
    <property type="project" value="UniProtKB-KW"/>
</dbReference>
<dbReference type="PANTHER" id="PTHR11451">
    <property type="entry name" value="THREONINE-TRNA LIGASE"/>
    <property type="match status" value="1"/>
</dbReference>
<dbReference type="AlphaFoldDB" id="U2E8J5"/>
<dbReference type="InterPro" id="IPR012676">
    <property type="entry name" value="TGS-like"/>
</dbReference>
<dbReference type="RefSeq" id="WP_008827046.1">
    <property type="nucleotide sequence ID" value="NZ_AFNU02000010.1"/>
</dbReference>
<dbReference type="Pfam" id="PF07973">
    <property type="entry name" value="tRNA_SAD"/>
    <property type="match status" value="1"/>
</dbReference>
<dbReference type="PRINTS" id="PR01047">
    <property type="entry name" value="TRNASYNTHTHR"/>
</dbReference>
<dbReference type="HAMAP" id="MF_00184">
    <property type="entry name" value="Thr_tRNA_synth"/>
    <property type="match status" value="1"/>
</dbReference>
<comment type="catalytic activity">
    <reaction evidence="12 13">
        <text>tRNA(Thr) + L-threonine + ATP = L-threonyl-tRNA(Thr) + AMP + diphosphate + H(+)</text>
        <dbReference type="Rhea" id="RHEA:24624"/>
        <dbReference type="Rhea" id="RHEA-COMP:9670"/>
        <dbReference type="Rhea" id="RHEA-COMP:9704"/>
        <dbReference type="ChEBI" id="CHEBI:15378"/>
        <dbReference type="ChEBI" id="CHEBI:30616"/>
        <dbReference type="ChEBI" id="CHEBI:33019"/>
        <dbReference type="ChEBI" id="CHEBI:57926"/>
        <dbReference type="ChEBI" id="CHEBI:78442"/>
        <dbReference type="ChEBI" id="CHEBI:78534"/>
        <dbReference type="ChEBI" id="CHEBI:456215"/>
        <dbReference type="EC" id="6.1.1.3"/>
    </reaction>
</comment>
<comment type="caution">
    <text evidence="13">Lacks conserved residue(s) required for the propagation of feature annotation.</text>
</comment>
<dbReference type="GO" id="GO:0005737">
    <property type="term" value="C:cytoplasm"/>
    <property type="evidence" value="ECO:0007669"/>
    <property type="project" value="UniProtKB-SubCell"/>
</dbReference>
<feature type="binding site" evidence="13">
    <location>
        <position position="337"/>
    </location>
    <ligand>
        <name>Zn(2+)</name>
        <dbReference type="ChEBI" id="CHEBI:29105"/>
        <note>catalytic</note>
    </ligand>
</feature>
<dbReference type="InterPro" id="IPR018163">
    <property type="entry name" value="Thr/Ala-tRNA-synth_IIc_edit"/>
</dbReference>
<dbReference type="CDD" id="cd00771">
    <property type="entry name" value="ThrRS_core"/>
    <property type="match status" value="1"/>
</dbReference>
<evidence type="ECO:0000259" key="14">
    <source>
        <dbReference type="PROSITE" id="PS50862"/>
    </source>
</evidence>
<comment type="subcellular location">
    <subcellularLocation>
        <location evidence="13">Cytoplasm</location>
    </subcellularLocation>
</comment>
<dbReference type="EC" id="6.1.1.3" evidence="13"/>
<dbReference type="Pfam" id="PF00587">
    <property type="entry name" value="tRNA-synt_2b"/>
    <property type="match status" value="1"/>
</dbReference>
<evidence type="ECO:0000256" key="10">
    <source>
        <dbReference type="ARBA" id="ARBA00022917"/>
    </source>
</evidence>
<protein>
    <recommendedName>
        <fullName evidence="13">Threonine--tRNA ligase</fullName>
        <ecNumber evidence="13">6.1.1.3</ecNumber>
    </recommendedName>
    <alternativeName>
        <fullName evidence="13">Threonyl-tRNA synthetase</fullName>
        <shortName evidence="13">ThrRS</shortName>
    </alternativeName>
</protein>
<dbReference type="InterPro" id="IPR012947">
    <property type="entry name" value="tRNA_SAD"/>
</dbReference>
<keyword evidence="9 13" id="KW-0694">RNA-binding</keyword>
<dbReference type="InterPro" id="IPR002314">
    <property type="entry name" value="aa-tRNA-synt_IIb"/>
</dbReference>
<dbReference type="InterPro" id="IPR045864">
    <property type="entry name" value="aa-tRNA-synth_II/BPL/LPL"/>
</dbReference>
<accession>U2E8J5</accession>
<dbReference type="InterPro" id="IPR006195">
    <property type="entry name" value="aa-tRNA-synth_II"/>
</dbReference>
<reference evidence="16 17" key="2">
    <citation type="journal article" date="2013" name="PLoS ONE">
        <title>INDIGO - INtegrated Data Warehouse of MIcrobial GenOmes with Examples from the Red Sea Extremophiles.</title>
        <authorList>
            <person name="Alam I."/>
            <person name="Antunes A."/>
            <person name="Kamau A.A."/>
            <person name="Ba Alawi W."/>
            <person name="Kalkatawi M."/>
            <person name="Stingl U."/>
            <person name="Bajic V.B."/>
        </authorList>
    </citation>
    <scope>NUCLEOTIDE SEQUENCE [LARGE SCALE GENOMIC DNA]</scope>
    <source>
        <strain evidence="16 17">SSD-17B</strain>
    </source>
</reference>
<feature type="binding site" evidence="13">
    <location>
        <position position="388"/>
    </location>
    <ligand>
        <name>Zn(2+)</name>
        <dbReference type="ChEBI" id="CHEBI:29105"/>
        <note>catalytic</note>
    </ligand>
</feature>
<dbReference type="Pfam" id="PF02824">
    <property type="entry name" value="TGS"/>
    <property type="match status" value="1"/>
</dbReference>
<keyword evidence="2 13" id="KW-0963">Cytoplasm</keyword>
<dbReference type="PROSITE" id="PS51880">
    <property type="entry name" value="TGS"/>
    <property type="match status" value="1"/>
</dbReference>
<dbReference type="GO" id="GO:0005524">
    <property type="term" value="F:ATP binding"/>
    <property type="evidence" value="ECO:0007669"/>
    <property type="project" value="UniProtKB-UniRule"/>
</dbReference>
<evidence type="ECO:0000313" key="16">
    <source>
        <dbReference type="EMBL" id="ERJ11488.1"/>
    </source>
</evidence>
<dbReference type="CDD" id="cd01667">
    <property type="entry name" value="TGS_ThrRS"/>
    <property type="match status" value="1"/>
</dbReference>
<evidence type="ECO:0000256" key="5">
    <source>
        <dbReference type="ARBA" id="ARBA00022723"/>
    </source>
</evidence>
<dbReference type="FunFam" id="3.30.930.10:FF:000002">
    <property type="entry name" value="Threonine--tRNA ligase"/>
    <property type="match status" value="1"/>
</dbReference>
<proteinExistence type="inferred from homology"/>
<dbReference type="InterPro" id="IPR033728">
    <property type="entry name" value="ThrRS_core"/>
</dbReference>
<evidence type="ECO:0000256" key="1">
    <source>
        <dbReference type="ARBA" id="ARBA00008226"/>
    </source>
</evidence>
<dbReference type="InterPro" id="IPR047246">
    <property type="entry name" value="ThrRS_anticodon"/>
</dbReference>
<dbReference type="SUPFAM" id="SSF55681">
    <property type="entry name" value="Class II aaRS and biotin synthetases"/>
    <property type="match status" value="1"/>
</dbReference>
<dbReference type="FunFam" id="3.10.20.30:FF:000005">
    <property type="entry name" value="Threonine--tRNA ligase"/>
    <property type="match status" value="1"/>
</dbReference>
<dbReference type="InterPro" id="IPR036621">
    <property type="entry name" value="Anticodon-bd_dom_sf"/>
</dbReference>
<dbReference type="Pfam" id="PF03129">
    <property type="entry name" value="HGTP_anticodon"/>
    <property type="match status" value="1"/>
</dbReference>
<dbReference type="FunFam" id="3.30.54.20:FF:000002">
    <property type="entry name" value="Threonine--tRNA ligase"/>
    <property type="match status" value="1"/>
</dbReference>
<dbReference type="NCBIfam" id="TIGR00418">
    <property type="entry name" value="thrS"/>
    <property type="match status" value="1"/>
</dbReference>
<dbReference type="FunCoup" id="U2E8J5">
    <property type="interactions" value="449"/>
</dbReference>
<dbReference type="InterPro" id="IPR002320">
    <property type="entry name" value="Thr-tRNA-ligase_IIa"/>
</dbReference>
<keyword evidence="5 13" id="KW-0479">Metal-binding</keyword>
<reference evidence="16 17" key="1">
    <citation type="journal article" date="2011" name="J. Bacteriol.">
        <title>Genome sequence of Haloplasma contractile, an unusual contractile bacterium from a deep-sea anoxic brine lake.</title>
        <authorList>
            <person name="Antunes A."/>
            <person name="Alam I."/>
            <person name="El Dorry H."/>
            <person name="Siam R."/>
            <person name="Robertson A."/>
            <person name="Bajic V.B."/>
            <person name="Stingl U."/>
        </authorList>
    </citation>
    <scope>NUCLEOTIDE SEQUENCE [LARGE SCALE GENOMIC DNA]</scope>
    <source>
        <strain evidence="16 17">SSD-17B</strain>
    </source>
</reference>
<evidence type="ECO:0000256" key="12">
    <source>
        <dbReference type="ARBA" id="ARBA00049515"/>
    </source>
</evidence>
<evidence type="ECO:0000256" key="3">
    <source>
        <dbReference type="ARBA" id="ARBA00022555"/>
    </source>
</evidence>
<comment type="similarity">
    <text evidence="1 13">Belongs to the class-II aminoacyl-tRNA synthetase family.</text>
</comment>
<dbReference type="SUPFAM" id="SSF81271">
    <property type="entry name" value="TGS-like"/>
    <property type="match status" value="1"/>
</dbReference>
<dbReference type="Gene3D" id="3.40.50.800">
    <property type="entry name" value="Anticodon-binding domain"/>
    <property type="match status" value="1"/>
</dbReference>
<dbReference type="InterPro" id="IPR012675">
    <property type="entry name" value="Beta-grasp_dom_sf"/>
</dbReference>
<evidence type="ECO:0000256" key="6">
    <source>
        <dbReference type="ARBA" id="ARBA00022741"/>
    </source>
</evidence>
<keyword evidence="10 13" id="KW-0648">Protein biosynthesis</keyword>
<dbReference type="GO" id="GO:0004829">
    <property type="term" value="F:threonine-tRNA ligase activity"/>
    <property type="evidence" value="ECO:0007669"/>
    <property type="project" value="UniProtKB-UniRule"/>
</dbReference>
<sequence length="649" mass="75429">MSEMIKITFPDGNIKEFEQGVTVEDIAQSISPGLRKKSAAGLINGELYDFNRPIMEDATIEILTHGSEKAFYVLNHSSAHLLAHAVQRLFPGAKLGVGPAIEEGFYYDIDSEIPITDADLPRIEKEMKKITSQALPIERSVVSKEEARKVLADDEYKQELIDAIPDGEDVSLYHQGEFVDLCEGGHIGNTKLIKHFKLLSRAGAYWRGNSDNKMLTRIYGTSHFSKQNLEDYLELLKERKERDHKKLGKELDLFMFNPLVGQGLPIWLPNGQKVRQQIERYIVDIEEEYGFDHVSTPIMGSVDLYRTSGHWNHYREDMFVPMEMDNSEELVLRPMSCPHHMMIYKHDLRSYRDLPIRLAEQVLQHRYEASGALTGLERVRAMTLTDSHIFVRPDQIKSEFSRTLELVHRVLKDFDVDIHYYRLSLRDPENKEKYFDDDEMWKSSQEMLRAALNENNIDYREEEGEAAFYGPKLDIQIKTALGHDITLATLQLDFLLPERFDLTYINEEGEKSRPVVIHRGLIGTYERFMALLIEQYKGAFPLWLAPKQVDIIPVSNDIHEDYAKEVSDLFRKHRIRHAIDFREEKMGYKIRESQVKKVPYSIVLGDNEMENRQVTFRRYGEKKSITVKLDDFIKVLKDEINNKVTHNKK</sequence>
<dbReference type="STRING" id="1033810.HLPCO_002400"/>
<dbReference type="SUPFAM" id="SSF52954">
    <property type="entry name" value="Class II aaRS ABD-related"/>
    <property type="match status" value="1"/>
</dbReference>
<feature type="domain" description="Aminoacyl-transfer RNA synthetases class-II family profile" evidence="14">
    <location>
        <begin position="231"/>
        <end position="541"/>
    </location>
</feature>
<feature type="binding site" evidence="13">
    <location>
        <position position="518"/>
    </location>
    <ligand>
        <name>Zn(2+)</name>
        <dbReference type="ChEBI" id="CHEBI:29105"/>
        <note>catalytic</note>
    </ligand>
</feature>
<evidence type="ECO:0000313" key="17">
    <source>
        <dbReference type="Proteomes" id="UP000005707"/>
    </source>
</evidence>
<keyword evidence="8 13" id="KW-0067">ATP-binding</keyword>
<name>U2E8J5_9MOLU</name>
<dbReference type="GO" id="GO:0000049">
    <property type="term" value="F:tRNA binding"/>
    <property type="evidence" value="ECO:0007669"/>
    <property type="project" value="UniProtKB-KW"/>
</dbReference>